<reference evidence="2 3" key="1">
    <citation type="submission" date="2019-03" db="EMBL/GenBank/DDBJ databases">
        <title>Halomonas marinisediminis sp. nov., a moderately halophilic bacterium isolated from the Bohai Gulf.</title>
        <authorList>
            <person name="Ji X."/>
        </authorList>
    </citation>
    <scope>NUCLEOTIDE SEQUENCE [LARGE SCALE GENOMIC DNA]</scope>
    <source>
        <strain evidence="2 3">204</strain>
    </source>
</reference>
<feature type="non-terminal residue" evidence="2">
    <location>
        <position position="46"/>
    </location>
</feature>
<proteinExistence type="predicted"/>
<evidence type="ECO:0000313" key="3">
    <source>
        <dbReference type="Proteomes" id="UP000294823"/>
    </source>
</evidence>
<gene>
    <name evidence="2" type="ORF">E0702_17540</name>
</gene>
<evidence type="ECO:0000313" key="2">
    <source>
        <dbReference type="EMBL" id="TDA82980.1"/>
    </source>
</evidence>
<comment type="caution">
    <text evidence="2">The sequence shown here is derived from an EMBL/GenBank/DDBJ whole genome shotgun (WGS) entry which is preliminary data.</text>
</comment>
<feature type="region of interest" description="Disordered" evidence="1">
    <location>
        <begin position="25"/>
        <end position="46"/>
    </location>
</feature>
<organism evidence="2 3">
    <name type="scientific">Halomonas marinisediminis</name>
    <dbReference type="NCBI Taxonomy" id="2546095"/>
    <lineage>
        <taxon>Bacteria</taxon>
        <taxon>Pseudomonadati</taxon>
        <taxon>Pseudomonadota</taxon>
        <taxon>Gammaproteobacteria</taxon>
        <taxon>Oceanospirillales</taxon>
        <taxon>Halomonadaceae</taxon>
        <taxon>Halomonas</taxon>
    </lineage>
</organism>
<name>A0ABY2D4U9_9GAMM</name>
<dbReference type="EMBL" id="SLTR01000493">
    <property type="protein sequence ID" value="TDA82980.1"/>
    <property type="molecule type" value="Genomic_DNA"/>
</dbReference>
<accession>A0ABY2D4U9</accession>
<keyword evidence="3" id="KW-1185">Reference proteome</keyword>
<sequence>MTPEDIRLTRYVSVRSRSERLCAPLSAEDHVPQPVSDVSPPKWHLA</sequence>
<protein>
    <submittedName>
        <fullName evidence="2">Ergothioneine biosynthesis protein EgtB</fullName>
    </submittedName>
</protein>
<dbReference type="Proteomes" id="UP000294823">
    <property type="component" value="Unassembled WGS sequence"/>
</dbReference>
<evidence type="ECO:0000256" key="1">
    <source>
        <dbReference type="SAM" id="MobiDB-lite"/>
    </source>
</evidence>